<evidence type="ECO:0000313" key="10">
    <source>
        <dbReference type="EMBL" id="AIJ05119.1"/>
    </source>
</evidence>
<dbReference type="GO" id="GO:0055085">
    <property type="term" value="P:transmembrane transport"/>
    <property type="evidence" value="ECO:0007669"/>
    <property type="project" value="InterPro"/>
</dbReference>
<evidence type="ECO:0000313" key="11">
    <source>
        <dbReference type="Proteomes" id="UP000028781"/>
    </source>
</evidence>
<dbReference type="NCBIfam" id="NF045474">
    <property type="entry name" value="Opp2C"/>
    <property type="match status" value="1"/>
</dbReference>
<evidence type="ECO:0000256" key="7">
    <source>
        <dbReference type="ARBA" id="ARBA00024202"/>
    </source>
</evidence>
<evidence type="ECO:0000259" key="9">
    <source>
        <dbReference type="PROSITE" id="PS50928"/>
    </source>
</evidence>
<keyword evidence="3" id="KW-1003">Cell membrane</keyword>
<dbReference type="Pfam" id="PF00528">
    <property type="entry name" value="BPD_transp_1"/>
    <property type="match status" value="1"/>
</dbReference>
<dbReference type="InterPro" id="IPR025966">
    <property type="entry name" value="OppC_N"/>
</dbReference>
<evidence type="ECO:0000256" key="1">
    <source>
        <dbReference type="ARBA" id="ARBA00004651"/>
    </source>
</evidence>
<dbReference type="Proteomes" id="UP000028781">
    <property type="component" value="Chromosome"/>
</dbReference>
<feature type="transmembrane region" description="Helical" evidence="8">
    <location>
        <begin position="108"/>
        <end position="129"/>
    </location>
</feature>
<keyword evidence="6 8" id="KW-0472">Membrane</keyword>
<feature type="transmembrane region" description="Helical" evidence="8">
    <location>
        <begin position="135"/>
        <end position="153"/>
    </location>
</feature>
<dbReference type="HOGENOM" id="CLU_028518_1_1_2"/>
<name>A0A076LHX2_9EURY</name>
<comment type="subcellular location">
    <subcellularLocation>
        <location evidence="1 8">Cell membrane</location>
        <topology evidence="1 8">Multi-pass membrane protein</topology>
    </subcellularLocation>
</comment>
<dbReference type="SUPFAM" id="SSF161098">
    <property type="entry name" value="MetI-like"/>
    <property type="match status" value="1"/>
</dbReference>
<evidence type="ECO:0000256" key="2">
    <source>
        <dbReference type="ARBA" id="ARBA00022448"/>
    </source>
</evidence>
<dbReference type="AlphaFoldDB" id="A0A076LHX2"/>
<dbReference type="EMBL" id="CP009149">
    <property type="protein sequence ID" value="AIJ05119.1"/>
    <property type="molecule type" value="Genomic_DNA"/>
</dbReference>
<dbReference type="Gene3D" id="1.10.3720.10">
    <property type="entry name" value="MetI-like"/>
    <property type="match status" value="1"/>
</dbReference>
<dbReference type="InterPro" id="IPR050366">
    <property type="entry name" value="BP-dependent_transpt_permease"/>
</dbReference>
<keyword evidence="11" id="KW-1185">Reference proteome</keyword>
<dbReference type="PANTHER" id="PTHR43386:SF1">
    <property type="entry name" value="D,D-DIPEPTIDE TRANSPORT SYSTEM PERMEASE PROTEIN DDPC-RELATED"/>
    <property type="match status" value="1"/>
</dbReference>
<dbReference type="InterPro" id="IPR053385">
    <property type="entry name" value="ABC_transport_permease"/>
</dbReference>
<evidence type="ECO:0000256" key="3">
    <source>
        <dbReference type="ARBA" id="ARBA00022475"/>
    </source>
</evidence>
<dbReference type="InterPro" id="IPR000515">
    <property type="entry name" value="MetI-like"/>
</dbReference>
<dbReference type="KEGG" id="mjh:JH146_0268"/>
<dbReference type="Pfam" id="PF12911">
    <property type="entry name" value="OppC_N"/>
    <property type="match status" value="1"/>
</dbReference>
<gene>
    <name evidence="10" type="ORF">JH146_0268</name>
</gene>
<keyword evidence="2 8" id="KW-0813">Transport</keyword>
<evidence type="ECO:0000256" key="8">
    <source>
        <dbReference type="RuleBase" id="RU363032"/>
    </source>
</evidence>
<keyword evidence="4 8" id="KW-0812">Transmembrane</keyword>
<proteinExistence type="inferred from homology"/>
<feature type="domain" description="ABC transmembrane type-1" evidence="9">
    <location>
        <begin position="66"/>
        <end position="261"/>
    </location>
</feature>
<dbReference type="STRING" id="1301915.JH146_0268"/>
<dbReference type="InterPro" id="IPR035906">
    <property type="entry name" value="MetI-like_sf"/>
</dbReference>
<reference evidence="10 11" key="1">
    <citation type="journal article" date="2015" name="Int. J. Syst. Evol. Microbiol.">
        <title>M ethanocaldococcus bathoardescens sp. nov., a hyperthermophilic methanogen isolated from a volcanically active deep-sea hydrothermal vent.</title>
        <authorList>
            <person name="Stewart L.C."/>
            <person name="Jung J.H."/>
            <person name="Kim Y.T."/>
            <person name="Kwon S.W."/>
            <person name="Park C.S."/>
            <person name="Holden J.F."/>
        </authorList>
    </citation>
    <scope>NUCLEOTIDE SEQUENCE [LARGE SCALE GENOMIC DNA]</scope>
    <source>
        <strain evidence="10 11">JH146</strain>
    </source>
</reference>
<keyword evidence="5 8" id="KW-1133">Transmembrane helix</keyword>
<organism evidence="10 11">
    <name type="scientific">Methanocaldococcus bathoardescens</name>
    <dbReference type="NCBI Taxonomy" id="1301915"/>
    <lineage>
        <taxon>Archaea</taxon>
        <taxon>Methanobacteriati</taxon>
        <taxon>Methanobacteriota</taxon>
        <taxon>Methanomada group</taxon>
        <taxon>Methanococci</taxon>
        <taxon>Methanococcales</taxon>
        <taxon>Methanocaldococcaceae</taxon>
        <taxon>Methanocaldococcus</taxon>
    </lineage>
</organism>
<comment type="similarity">
    <text evidence="7">Belongs to the binding-protein-dependent transport system permease family. OppBC subfamily.</text>
</comment>
<protein>
    <submittedName>
        <fullName evidence="10">ABC-type binding-protein-dependent transport systems inner membrane component</fullName>
    </submittedName>
</protein>
<evidence type="ECO:0000256" key="6">
    <source>
        <dbReference type="ARBA" id="ARBA00023136"/>
    </source>
</evidence>
<dbReference type="CDD" id="cd06261">
    <property type="entry name" value="TM_PBP2"/>
    <property type="match status" value="1"/>
</dbReference>
<feature type="transmembrane region" description="Helical" evidence="8">
    <location>
        <begin position="238"/>
        <end position="261"/>
    </location>
</feature>
<evidence type="ECO:0000256" key="5">
    <source>
        <dbReference type="ARBA" id="ARBA00022989"/>
    </source>
</evidence>
<accession>A0A076LHX2</accession>
<feature type="transmembrane region" description="Helical" evidence="8">
    <location>
        <begin position="68"/>
        <end position="96"/>
    </location>
</feature>
<dbReference type="OrthoDB" id="312811at2157"/>
<dbReference type="PANTHER" id="PTHR43386">
    <property type="entry name" value="OLIGOPEPTIDE TRANSPORT SYSTEM PERMEASE PROTEIN APPC"/>
    <property type="match status" value="1"/>
</dbReference>
<feature type="transmembrane region" description="Helical" evidence="8">
    <location>
        <begin position="193"/>
        <end position="218"/>
    </location>
</feature>
<evidence type="ECO:0000256" key="4">
    <source>
        <dbReference type="ARBA" id="ARBA00022692"/>
    </source>
</evidence>
<dbReference type="GO" id="GO:0005886">
    <property type="term" value="C:plasma membrane"/>
    <property type="evidence" value="ECO:0007669"/>
    <property type="project" value="UniProtKB-SubCell"/>
</dbReference>
<sequence length="277" mass="29926">MLKNKTCLAGLIIISLITLAGLLAPIIAKDPYETNMLKRLSPPSLEHPFGTDQLGRDLFSRIVYGARVSLIVAITISIISLTVGCLIGAISGYIGGVVDDIIGRIIDVFLAIPELIFNIALVGVLCVVLESTSSIWVVIFAIIVTNWVSYARLTRGIVLSLKEREFITSARMMGASDFWILLKHIIPNAIPPIIVLATLNVGNVIMTIASLGFLGLGIQPPTPEWGQILNSGKNYLTTAPWIMVFPGLAIMLAILGFNLLGDGLRDVLEPKSRRVAQ</sequence>
<dbReference type="PROSITE" id="PS50928">
    <property type="entry name" value="ABC_TM1"/>
    <property type="match status" value="1"/>
</dbReference>